<keyword evidence="1" id="KW-0175">Coiled coil</keyword>
<dbReference type="RefSeq" id="WP_065890943.1">
    <property type="nucleotide sequence ID" value="NZ_CP077084.1"/>
</dbReference>
<name>A0A8H9YVD1_9PSED</name>
<dbReference type="AlphaFoldDB" id="A0A8H9YVD1"/>
<feature type="transmembrane region" description="Helical" evidence="2">
    <location>
        <begin position="20"/>
        <end position="45"/>
    </location>
</feature>
<evidence type="ECO:0000313" key="5">
    <source>
        <dbReference type="Proteomes" id="UP000615613"/>
    </source>
</evidence>
<evidence type="ECO:0000256" key="1">
    <source>
        <dbReference type="SAM" id="Coils"/>
    </source>
</evidence>
<protein>
    <submittedName>
        <fullName evidence="3">Uncharacterized protein</fullName>
    </submittedName>
</protein>
<reference evidence="4" key="2">
    <citation type="submission" date="2021-06" db="EMBL/GenBank/DDBJ databases">
        <title>Updating the genus Pseudomonas: Description of 43 new species and partition of the Pseudomonas putida group.</title>
        <authorList>
            <person name="Girard L."/>
            <person name="Lood C."/>
            <person name="Vandamme P."/>
            <person name="Rokni-Zadeh H."/>
            <person name="van Noort V."/>
            <person name="Hofte M."/>
            <person name="Lavigne R."/>
            <person name="De Mot R."/>
        </authorList>
    </citation>
    <scope>NUCLEOTIDE SEQUENCE</scope>
    <source>
        <strain evidence="4">SWRI145</strain>
    </source>
</reference>
<dbReference type="EMBL" id="JABWQF010000019">
    <property type="protein sequence ID" value="MBC3295387.1"/>
    <property type="molecule type" value="Genomic_DNA"/>
</dbReference>
<keyword evidence="2" id="KW-0812">Transmembrane</keyword>
<dbReference type="KEGG" id="ptrt:HU722_0015715"/>
<dbReference type="EMBL" id="CP077084">
    <property type="protein sequence ID" value="QXH81473.1"/>
    <property type="molecule type" value="Genomic_DNA"/>
</dbReference>
<dbReference type="Proteomes" id="UP000615613">
    <property type="component" value="Chromosome"/>
</dbReference>
<keyword evidence="2" id="KW-1133">Transmembrane helix</keyword>
<proteinExistence type="predicted"/>
<evidence type="ECO:0000256" key="2">
    <source>
        <dbReference type="SAM" id="Phobius"/>
    </source>
</evidence>
<reference evidence="3" key="1">
    <citation type="journal article" date="2020" name="Microorganisms">
        <title>Reliable Identification of Environmental Pseudomonas Isolates Using the rpoD Gene.</title>
        <authorList>
            <consortium name="The Broad Institute Genome Sequencing Platform"/>
            <person name="Girard L."/>
            <person name="Lood C."/>
            <person name="Rokni-Zadeh H."/>
            <person name="van Noort V."/>
            <person name="Lavigne R."/>
            <person name="De Mot R."/>
        </authorList>
    </citation>
    <scope>NUCLEOTIDE SEQUENCE [LARGE SCALE GENOMIC DNA]</scope>
    <source>
        <strain evidence="3">SWRI145</strain>
    </source>
</reference>
<sequence>MKKTARTQQLNHSEKKPRILLRAIATFGAGLIAAVPLIHLVGYGAEKLVDIGKVQSTVEVQAKLIAELQIEKKTLSEKADQLQAKAHDLELKLNRSDSDLHATNQQLTQLTNLLGEYKNLNSQLGNRVKANDPCLAIQRVIADIEVKLAVNPPWSHALQGERREEAMIQLEKHQQSLRSCLSHGTKR</sequence>
<keyword evidence="2" id="KW-0472">Membrane</keyword>
<accession>A0A8H9YVD1</accession>
<keyword evidence="5" id="KW-1185">Reference proteome</keyword>
<evidence type="ECO:0000313" key="3">
    <source>
        <dbReference type="EMBL" id="MBC3295387.1"/>
    </source>
</evidence>
<feature type="coiled-coil region" evidence="1">
    <location>
        <begin position="58"/>
        <end position="99"/>
    </location>
</feature>
<organism evidence="3">
    <name type="scientific">Pseudomonas tritici</name>
    <dbReference type="NCBI Taxonomy" id="2745518"/>
    <lineage>
        <taxon>Bacteria</taxon>
        <taxon>Pseudomonadati</taxon>
        <taxon>Pseudomonadota</taxon>
        <taxon>Gammaproteobacteria</taxon>
        <taxon>Pseudomonadales</taxon>
        <taxon>Pseudomonadaceae</taxon>
        <taxon>Pseudomonas</taxon>
    </lineage>
</organism>
<evidence type="ECO:0000313" key="4">
    <source>
        <dbReference type="EMBL" id="QXH81473.1"/>
    </source>
</evidence>
<gene>
    <name evidence="4" type="ORF">HU722_0015715</name>
    <name evidence="3" type="ORF">HU722_28060</name>
</gene>